<feature type="domain" description="CREG-like beta-barrel" evidence="2">
    <location>
        <begin position="22"/>
        <end position="184"/>
    </location>
</feature>
<evidence type="ECO:0000256" key="1">
    <source>
        <dbReference type="SAM" id="SignalP"/>
    </source>
</evidence>
<dbReference type="Gene3D" id="2.30.110.10">
    <property type="entry name" value="Electron Transport, Fmn-binding Protein, Chain A"/>
    <property type="match status" value="1"/>
</dbReference>
<dbReference type="AlphaFoldDB" id="A0A9Q5N2K2"/>
<dbReference type="EMBL" id="LNZH02000198">
    <property type="protein sequence ID" value="OCB86867.1"/>
    <property type="molecule type" value="Genomic_DNA"/>
</dbReference>
<evidence type="ECO:0000313" key="3">
    <source>
        <dbReference type="EMBL" id="OCB86867.1"/>
    </source>
</evidence>
<feature type="chain" id="PRO_5040426966" description="CREG-like beta-barrel domain-containing protein" evidence="1">
    <location>
        <begin position="20"/>
        <end position="205"/>
    </location>
</feature>
<dbReference type="Proteomes" id="UP000757232">
    <property type="component" value="Unassembled WGS sequence"/>
</dbReference>
<organism evidence="3 4">
    <name type="scientific">Sanghuangporus baumii</name>
    <name type="common">Phellinus baumii</name>
    <dbReference type="NCBI Taxonomy" id="108892"/>
    <lineage>
        <taxon>Eukaryota</taxon>
        <taxon>Fungi</taxon>
        <taxon>Dikarya</taxon>
        <taxon>Basidiomycota</taxon>
        <taxon>Agaricomycotina</taxon>
        <taxon>Agaricomycetes</taxon>
        <taxon>Hymenochaetales</taxon>
        <taxon>Hymenochaetaceae</taxon>
        <taxon>Sanghuangporus</taxon>
    </lineage>
</organism>
<name>A0A9Q5N2K2_SANBA</name>
<dbReference type="Pfam" id="PF13883">
    <property type="entry name" value="CREG_beta-barrel"/>
    <property type="match status" value="1"/>
</dbReference>
<protein>
    <recommendedName>
        <fullName evidence="2">CREG-like beta-barrel domain-containing protein</fullName>
    </recommendedName>
</protein>
<keyword evidence="4" id="KW-1185">Reference proteome</keyword>
<feature type="signal peptide" evidence="1">
    <location>
        <begin position="1"/>
        <end position="19"/>
    </location>
</feature>
<dbReference type="InterPro" id="IPR012349">
    <property type="entry name" value="Split_barrel_FMN-bd"/>
</dbReference>
<dbReference type="SUPFAM" id="SSF50475">
    <property type="entry name" value="FMN-binding split barrel"/>
    <property type="match status" value="1"/>
</dbReference>
<proteinExistence type="predicted"/>
<reference evidence="3" key="1">
    <citation type="submission" date="2016-06" db="EMBL/GenBank/DDBJ databases">
        <title>Draft Genome sequence of the fungus Inonotus baumii.</title>
        <authorList>
            <person name="Zhu H."/>
            <person name="Lin W."/>
        </authorList>
    </citation>
    <scope>NUCLEOTIDE SEQUENCE</scope>
    <source>
        <strain evidence="3">821</strain>
    </source>
</reference>
<dbReference type="OrthoDB" id="2138282at2759"/>
<evidence type="ECO:0000259" key="2">
    <source>
        <dbReference type="Pfam" id="PF13883"/>
    </source>
</evidence>
<comment type="caution">
    <text evidence="3">The sequence shown here is derived from an EMBL/GenBank/DDBJ whole genome shotgun (WGS) entry which is preliminary data.</text>
</comment>
<gene>
    <name evidence="3" type="ORF">A7U60_g6040</name>
</gene>
<evidence type="ECO:0000313" key="4">
    <source>
        <dbReference type="Proteomes" id="UP000757232"/>
    </source>
</evidence>
<accession>A0A9Q5N2K2</accession>
<dbReference type="PANTHER" id="PTHR37273">
    <property type="entry name" value="CHROMOSOME 8, WHOLE GENOME SHOTGUN SEQUENCE"/>
    <property type="match status" value="1"/>
</dbReference>
<keyword evidence="1" id="KW-0732">Signal</keyword>
<dbReference type="PANTHER" id="PTHR37273:SF1">
    <property type="entry name" value="ADL397C-AP"/>
    <property type="match status" value="1"/>
</dbReference>
<sequence length="205" mass="22413">MQLLSLTFFAVVISPLIVCKETVEDAALLARRLVASQAVGVMATIFPANTSLEGEPFALQEYYANCYSNGSLSLITMPISRHTRNIVHSPSHSASMTVWSTPPAASRARVALIGNVTILDTQLAVDSGIQDCYLQQHPDARFWLPDDPDGAHEAFWARFDPHSVFFVGGFGNKHFIGDVPLDLYQSTVPVDFLGDNDSFIVQGEI</sequence>
<dbReference type="InterPro" id="IPR055343">
    <property type="entry name" value="CREG_beta-barrel"/>
</dbReference>